<evidence type="ECO:0000256" key="5">
    <source>
        <dbReference type="ARBA" id="ARBA00012451"/>
    </source>
</evidence>
<dbReference type="GO" id="GO:0005886">
    <property type="term" value="C:plasma membrane"/>
    <property type="evidence" value="ECO:0007669"/>
    <property type="project" value="UniProtKB-SubCell"/>
</dbReference>
<evidence type="ECO:0000256" key="2">
    <source>
        <dbReference type="ARBA" id="ARBA00004202"/>
    </source>
</evidence>
<dbReference type="FunFam" id="3.30.420.150:FF:000001">
    <property type="entry name" value="Guanosine-5'-triphosphate,3'-diphosphate pyrophosphatase"/>
    <property type="match status" value="1"/>
</dbReference>
<evidence type="ECO:0000256" key="1">
    <source>
        <dbReference type="ARBA" id="ARBA00001946"/>
    </source>
</evidence>
<dbReference type="Gene3D" id="3.30.420.150">
    <property type="entry name" value="Exopolyphosphatase. Domain 2"/>
    <property type="match status" value="1"/>
</dbReference>
<dbReference type="GO" id="GO:0004309">
    <property type="term" value="F:exopolyphosphatase activity"/>
    <property type="evidence" value="ECO:0007669"/>
    <property type="project" value="UniProtKB-EC"/>
</dbReference>
<dbReference type="Pfam" id="PF21447">
    <property type="entry name" value="Ppx-GppA_III"/>
    <property type="match status" value="1"/>
</dbReference>
<comment type="subcellular location">
    <subcellularLocation>
        <location evidence="2">Cell membrane</location>
        <topology evidence="2">Peripheral membrane protein</topology>
    </subcellularLocation>
</comment>
<name>A0A8J7JYU9_9GAMM</name>
<comment type="catalytic activity">
    <reaction evidence="10">
        <text>[phosphate](n) + H2O = [phosphate](n-1) + phosphate + H(+)</text>
        <dbReference type="Rhea" id="RHEA:21528"/>
        <dbReference type="Rhea" id="RHEA-COMP:9859"/>
        <dbReference type="Rhea" id="RHEA-COMP:14279"/>
        <dbReference type="ChEBI" id="CHEBI:15377"/>
        <dbReference type="ChEBI" id="CHEBI:15378"/>
        <dbReference type="ChEBI" id="CHEBI:16838"/>
        <dbReference type="ChEBI" id="CHEBI:43474"/>
        <dbReference type="EC" id="3.6.1.11"/>
    </reaction>
</comment>
<dbReference type="SUPFAM" id="SSF53067">
    <property type="entry name" value="Actin-like ATPase domain"/>
    <property type="match status" value="2"/>
</dbReference>
<evidence type="ECO:0000256" key="10">
    <source>
        <dbReference type="ARBA" id="ARBA00047607"/>
    </source>
</evidence>
<dbReference type="RefSeq" id="WP_193952440.1">
    <property type="nucleotide sequence ID" value="NZ_JADEYS010000005.1"/>
</dbReference>
<evidence type="ECO:0000259" key="12">
    <source>
        <dbReference type="Pfam" id="PF21447"/>
    </source>
</evidence>
<keyword evidence="7" id="KW-1003">Cell membrane</keyword>
<evidence type="ECO:0000256" key="3">
    <source>
        <dbReference type="ARBA" id="ARBA00007125"/>
    </source>
</evidence>
<gene>
    <name evidence="13" type="primary">ppx</name>
    <name evidence="13" type="ORF">IOQ59_06355</name>
</gene>
<dbReference type="InterPro" id="IPR030673">
    <property type="entry name" value="PyroPPase_GppA_Ppx"/>
</dbReference>
<evidence type="ECO:0000313" key="14">
    <source>
        <dbReference type="Proteomes" id="UP000640333"/>
    </source>
</evidence>
<feature type="domain" description="Ppx/GppA phosphatase C-terminal" evidence="12">
    <location>
        <begin position="319"/>
        <end position="492"/>
    </location>
</feature>
<dbReference type="NCBIfam" id="TIGR03706">
    <property type="entry name" value="exo_poly_only"/>
    <property type="match status" value="1"/>
</dbReference>
<accession>A0A8J7JYU9</accession>
<keyword evidence="14" id="KW-1185">Reference proteome</keyword>
<reference evidence="13" key="1">
    <citation type="submission" date="2020-10" db="EMBL/GenBank/DDBJ databases">
        <title>Bacterium isolated from coastal waters sediment.</title>
        <authorList>
            <person name="Chen R.-J."/>
            <person name="Lu D.-C."/>
            <person name="Zhu K.-L."/>
            <person name="Du Z.-J."/>
        </authorList>
    </citation>
    <scope>NUCLEOTIDE SEQUENCE</scope>
    <source>
        <strain evidence="13">N1Y112</strain>
    </source>
</reference>
<evidence type="ECO:0000256" key="4">
    <source>
        <dbReference type="ARBA" id="ARBA00011738"/>
    </source>
</evidence>
<dbReference type="Gene3D" id="1.10.3210.10">
    <property type="entry name" value="Hypothetical protein af1432"/>
    <property type="match status" value="1"/>
</dbReference>
<feature type="domain" description="Ppx/GppA phosphatase N-terminal" evidence="11">
    <location>
        <begin position="33"/>
        <end position="311"/>
    </location>
</feature>
<evidence type="ECO:0000256" key="7">
    <source>
        <dbReference type="ARBA" id="ARBA00022475"/>
    </source>
</evidence>
<dbReference type="Gene3D" id="3.30.420.40">
    <property type="match status" value="1"/>
</dbReference>
<evidence type="ECO:0000256" key="6">
    <source>
        <dbReference type="ARBA" id="ARBA00020416"/>
    </source>
</evidence>
<dbReference type="GO" id="GO:0006798">
    <property type="term" value="P:polyphosphate catabolic process"/>
    <property type="evidence" value="ECO:0007669"/>
    <property type="project" value="TreeGrafter"/>
</dbReference>
<dbReference type="Pfam" id="PF02541">
    <property type="entry name" value="Ppx-GppA"/>
    <property type="match status" value="1"/>
</dbReference>
<dbReference type="InterPro" id="IPR048950">
    <property type="entry name" value="Ppx_GppA_C"/>
</dbReference>
<dbReference type="PANTHER" id="PTHR30005:SF14">
    <property type="entry name" value="EXOPOLYPHOSPHATASE"/>
    <property type="match status" value="1"/>
</dbReference>
<dbReference type="CDD" id="cd24053">
    <property type="entry name" value="ASKHA_NBD_EcPPX-GppA-like"/>
    <property type="match status" value="1"/>
</dbReference>
<dbReference type="InterPro" id="IPR022371">
    <property type="entry name" value="Exopolyphosphatase"/>
</dbReference>
<organism evidence="13 14">
    <name type="scientific">Pontibacterium sinense</name>
    <dbReference type="NCBI Taxonomy" id="2781979"/>
    <lineage>
        <taxon>Bacteria</taxon>
        <taxon>Pseudomonadati</taxon>
        <taxon>Pseudomonadota</taxon>
        <taxon>Gammaproteobacteria</taxon>
        <taxon>Oceanospirillales</taxon>
        <taxon>Oceanospirillaceae</taxon>
        <taxon>Pontibacterium</taxon>
    </lineage>
</organism>
<comment type="cofactor">
    <cofactor evidence="1">
        <name>Mg(2+)</name>
        <dbReference type="ChEBI" id="CHEBI:18420"/>
    </cofactor>
</comment>
<keyword evidence="8 13" id="KW-0378">Hydrolase</keyword>
<dbReference type="Proteomes" id="UP000640333">
    <property type="component" value="Unassembled WGS sequence"/>
</dbReference>
<evidence type="ECO:0000256" key="9">
    <source>
        <dbReference type="ARBA" id="ARBA00023136"/>
    </source>
</evidence>
<dbReference type="InterPro" id="IPR043129">
    <property type="entry name" value="ATPase_NBD"/>
</dbReference>
<dbReference type="InterPro" id="IPR003695">
    <property type="entry name" value="Ppx_GppA_N"/>
</dbReference>
<evidence type="ECO:0000259" key="11">
    <source>
        <dbReference type="Pfam" id="PF02541"/>
    </source>
</evidence>
<dbReference type="PIRSF" id="PIRSF001267">
    <property type="entry name" value="Pyrophosphatase_GppA_Ppx"/>
    <property type="match status" value="1"/>
</dbReference>
<comment type="caution">
    <text evidence="13">The sequence shown here is derived from an EMBL/GenBank/DDBJ whole genome shotgun (WGS) entry which is preliminary data.</text>
</comment>
<dbReference type="PANTHER" id="PTHR30005">
    <property type="entry name" value="EXOPOLYPHOSPHATASE"/>
    <property type="match status" value="1"/>
</dbReference>
<evidence type="ECO:0000313" key="13">
    <source>
        <dbReference type="EMBL" id="MBE9396884.1"/>
    </source>
</evidence>
<keyword evidence="9" id="KW-0472">Membrane</keyword>
<dbReference type="SUPFAM" id="SSF109604">
    <property type="entry name" value="HD-domain/PDEase-like"/>
    <property type="match status" value="1"/>
</dbReference>
<dbReference type="EC" id="3.6.1.11" evidence="5"/>
<proteinExistence type="inferred from homology"/>
<evidence type="ECO:0000256" key="8">
    <source>
        <dbReference type="ARBA" id="ARBA00022801"/>
    </source>
</evidence>
<protein>
    <recommendedName>
        <fullName evidence="6">Exopolyphosphatase</fullName>
        <ecNumber evidence="5">3.6.1.11</ecNumber>
    </recommendedName>
</protein>
<dbReference type="AlphaFoldDB" id="A0A8J7JYU9"/>
<sequence length="506" mass="57062">MSQQDVGSDNNQDSTLLAAIDLGSNSFHMMLARLTQGELKPIDVMSEKVQLAAGLDANKELTEAAQERGLDCLSRFAQRIVSLPRSAVRIVGTNALREAKNAAVFMDKAEKILGTPLEIIAGREEARLIYLGVAHTLADDLGKRLVIDIGGGSTEFIIGERFEPQELESLHMGCVSYTKRFFPDGIISAERFQRAKTAAMQELLSIRNRYREQGWSSCVGSSGTIKAVRNALMSAGLSDESITAHALYKLQQRLLEFNSVDDIDIESIKPERRTVLPAGIAILSGILESLGIDKLDYSTGALREGLLYDTIGRLEHEDVRERTINALVARYHVNTERANKIEHTALLGWAQVKDDWGLERPIFHDMLSWASRTHQIGLTISHSQFHKHSAYLLQNSDLPGFTKRDQQLVASLARGHRRKFPKEEFKKLPKYLQEPYRRLCILLRISVLLHRSESTVRLPAIIFRAEDNQLRLRFPESWLQHNPLTTADLQQEAEHLKVIDYRLLIE</sequence>
<comment type="subunit">
    <text evidence="4">Homodimer.</text>
</comment>
<dbReference type="InterPro" id="IPR050273">
    <property type="entry name" value="GppA/Ppx_hydrolase"/>
</dbReference>
<dbReference type="EMBL" id="JADEYS010000005">
    <property type="protein sequence ID" value="MBE9396884.1"/>
    <property type="molecule type" value="Genomic_DNA"/>
</dbReference>
<comment type="similarity">
    <text evidence="3">Belongs to the GppA/Ppx family.</text>
</comment>
<dbReference type="FunFam" id="3.30.420.40:FF:000023">
    <property type="entry name" value="Guanosine-5'-triphosphate,3'-diphosphate pyrophosphatase"/>
    <property type="match status" value="1"/>
</dbReference>